<dbReference type="Pfam" id="PF00534">
    <property type="entry name" value="Glycos_transf_1"/>
    <property type="match status" value="1"/>
</dbReference>
<evidence type="ECO:0000313" key="6">
    <source>
        <dbReference type="Proteomes" id="UP001165541"/>
    </source>
</evidence>
<sequence length="362" mass="40045">MVTSIHVLGSRELGGADRFFIRLVEALTRAGHPTLAVTRPGSPVAREMRPEVEQLHLPLAAKWDLYSRWRLTRLIAERRPDVVQTYMGRATRLTRLPRHSPALHVARLGGFYKIRGYYEHAHAWVGNTQAICDYLKAQGLPSERIFHIGNFVPQPRDVSADERRALRQQLGLSDEALVVFALGRLIEKKGFADLLRAWAATPADAAGPPAVLVIAGDGPDRQALESLSGELGLRERVRWAGWQNDPTPFYALADLFVCPSRHEPLGNVILEAWQHRLPVLSTRNEGATELVDEGVNGLLAPLSDPAGLAQALSAMLALPSAERRRLADAGHRTVQAEHHESAVVNAYLALYERLAAERRSGR</sequence>
<dbReference type="RefSeq" id="WP_251777666.1">
    <property type="nucleotide sequence ID" value="NZ_JAMKFE010000004.1"/>
</dbReference>
<keyword evidence="2" id="KW-0808">Transferase</keyword>
<reference evidence="5" key="1">
    <citation type="submission" date="2022-05" db="EMBL/GenBank/DDBJ databases">
        <title>Schlegelella sp. nov., isolated from mangrove soil.</title>
        <authorList>
            <person name="Liu Y."/>
            <person name="Ge X."/>
            <person name="Liu W."/>
        </authorList>
    </citation>
    <scope>NUCLEOTIDE SEQUENCE</scope>
    <source>
        <strain evidence="5">S2-27</strain>
    </source>
</reference>
<dbReference type="SUPFAM" id="SSF53756">
    <property type="entry name" value="UDP-Glycosyltransferase/glycogen phosphorylase"/>
    <property type="match status" value="1"/>
</dbReference>
<name>A0ABT0YMS9_9BURK</name>
<gene>
    <name evidence="5" type="ORF">M8A51_07925</name>
</gene>
<dbReference type="Pfam" id="PF13439">
    <property type="entry name" value="Glyco_transf_4"/>
    <property type="match status" value="1"/>
</dbReference>
<dbReference type="Proteomes" id="UP001165541">
    <property type="component" value="Unassembled WGS sequence"/>
</dbReference>
<organism evidence="5 6">
    <name type="scientific">Caldimonas mangrovi</name>
    <dbReference type="NCBI Taxonomy" id="2944811"/>
    <lineage>
        <taxon>Bacteria</taxon>
        <taxon>Pseudomonadati</taxon>
        <taxon>Pseudomonadota</taxon>
        <taxon>Betaproteobacteria</taxon>
        <taxon>Burkholderiales</taxon>
        <taxon>Sphaerotilaceae</taxon>
        <taxon>Caldimonas</taxon>
    </lineage>
</organism>
<dbReference type="PANTHER" id="PTHR12526">
    <property type="entry name" value="GLYCOSYLTRANSFERASE"/>
    <property type="match status" value="1"/>
</dbReference>
<evidence type="ECO:0000259" key="4">
    <source>
        <dbReference type="Pfam" id="PF13439"/>
    </source>
</evidence>
<keyword evidence="6" id="KW-1185">Reference proteome</keyword>
<evidence type="ECO:0000313" key="5">
    <source>
        <dbReference type="EMBL" id="MCM5679456.1"/>
    </source>
</evidence>
<dbReference type="InterPro" id="IPR001296">
    <property type="entry name" value="Glyco_trans_1"/>
</dbReference>
<accession>A0ABT0YMS9</accession>
<evidence type="ECO:0000256" key="1">
    <source>
        <dbReference type="ARBA" id="ARBA00022676"/>
    </source>
</evidence>
<feature type="domain" description="Glycosyltransferase subfamily 4-like N-terminal" evidence="4">
    <location>
        <begin position="14"/>
        <end position="152"/>
    </location>
</feature>
<evidence type="ECO:0000259" key="3">
    <source>
        <dbReference type="Pfam" id="PF00534"/>
    </source>
</evidence>
<dbReference type="PANTHER" id="PTHR12526:SF510">
    <property type="entry name" value="D-INOSITOL 3-PHOSPHATE GLYCOSYLTRANSFERASE"/>
    <property type="match status" value="1"/>
</dbReference>
<comment type="caution">
    <text evidence="5">The sequence shown here is derived from an EMBL/GenBank/DDBJ whole genome shotgun (WGS) entry which is preliminary data.</text>
</comment>
<dbReference type="EMBL" id="JAMKFE010000004">
    <property type="protein sequence ID" value="MCM5679456.1"/>
    <property type="molecule type" value="Genomic_DNA"/>
</dbReference>
<dbReference type="InterPro" id="IPR028098">
    <property type="entry name" value="Glyco_trans_4-like_N"/>
</dbReference>
<dbReference type="Gene3D" id="3.40.50.2000">
    <property type="entry name" value="Glycogen Phosphorylase B"/>
    <property type="match status" value="2"/>
</dbReference>
<proteinExistence type="predicted"/>
<evidence type="ECO:0000256" key="2">
    <source>
        <dbReference type="ARBA" id="ARBA00022679"/>
    </source>
</evidence>
<dbReference type="CDD" id="cd03811">
    <property type="entry name" value="GT4_GT28_WabH-like"/>
    <property type="match status" value="1"/>
</dbReference>
<keyword evidence="1" id="KW-0328">Glycosyltransferase</keyword>
<protein>
    <submittedName>
        <fullName evidence="5">Glycosyltransferase</fullName>
    </submittedName>
</protein>
<feature type="domain" description="Glycosyl transferase family 1" evidence="3">
    <location>
        <begin position="163"/>
        <end position="330"/>
    </location>
</feature>